<evidence type="ECO:0008006" key="14">
    <source>
        <dbReference type="Google" id="ProtNLM"/>
    </source>
</evidence>
<dbReference type="Gene3D" id="1.50.40.10">
    <property type="entry name" value="Mitochondrial carrier domain"/>
    <property type="match status" value="1"/>
</dbReference>
<evidence type="ECO:0000256" key="5">
    <source>
        <dbReference type="ARBA" id="ARBA00022737"/>
    </source>
</evidence>
<evidence type="ECO:0000256" key="8">
    <source>
        <dbReference type="ARBA" id="ARBA00023128"/>
    </source>
</evidence>
<protein>
    <recommendedName>
        <fullName evidence="14">Mitochondrial carrier protein</fullName>
    </recommendedName>
</protein>
<dbReference type="Pfam" id="PF00153">
    <property type="entry name" value="Mito_carr"/>
    <property type="match status" value="3"/>
</dbReference>
<keyword evidence="4 10" id="KW-0812">Transmembrane</keyword>
<comment type="subcellular location">
    <subcellularLocation>
        <location evidence="1">Mitochondrion inner membrane</location>
        <topology evidence="1">Multi-pass membrane protein</topology>
    </subcellularLocation>
</comment>
<feature type="repeat" description="Solcar" evidence="10">
    <location>
        <begin position="88"/>
        <end position="172"/>
    </location>
</feature>
<evidence type="ECO:0000313" key="12">
    <source>
        <dbReference type="EMBL" id="KAJ6263764.1"/>
    </source>
</evidence>
<evidence type="ECO:0000256" key="9">
    <source>
        <dbReference type="ARBA" id="ARBA00023136"/>
    </source>
</evidence>
<dbReference type="InterPro" id="IPR002067">
    <property type="entry name" value="MCP"/>
</dbReference>
<name>A0AAD6J567_DREDA</name>
<proteinExistence type="inferred from homology"/>
<keyword evidence="6" id="KW-0999">Mitochondrion inner membrane</keyword>
<evidence type="ECO:0000256" key="7">
    <source>
        <dbReference type="ARBA" id="ARBA00022989"/>
    </source>
</evidence>
<dbReference type="InterPro" id="IPR018108">
    <property type="entry name" value="MCP_transmembrane"/>
</dbReference>
<evidence type="ECO:0000256" key="4">
    <source>
        <dbReference type="ARBA" id="ARBA00022692"/>
    </source>
</evidence>
<reference evidence="12" key="1">
    <citation type="submission" date="2023-01" db="EMBL/GenBank/DDBJ databases">
        <title>The chitinases involved in constricting ring structure development in the nematode-trapping fungus Drechslerella dactyloides.</title>
        <authorList>
            <person name="Wang R."/>
            <person name="Zhang L."/>
            <person name="Tang P."/>
            <person name="Li S."/>
            <person name="Liang L."/>
        </authorList>
    </citation>
    <scope>NUCLEOTIDE SEQUENCE</scope>
    <source>
        <strain evidence="12">YMF1.00031</strain>
    </source>
</reference>
<evidence type="ECO:0000313" key="13">
    <source>
        <dbReference type="Proteomes" id="UP001221413"/>
    </source>
</evidence>
<keyword evidence="13" id="KW-1185">Reference proteome</keyword>
<dbReference type="PROSITE" id="PS50920">
    <property type="entry name" value="SOLCAR"/>
    <property type="match status" value="3"/>
</dbReference>
<feature type="repeat" description="Solcar" evidence="10">
    <location>
        <begin position="1"/>
        <end position="76"/>
    </location>
</feature>
<sequence>MADFVASSIAGAAAIVLGNPIDVIKVRLQSGSSSAPSRAPAFETWTSMFRGAAAPVITNGALNALLFVSFNRSLAILENDNHQPILRPSLHNVWLAGAFSGLVTFIVSTPTEVVKCRAQLYNEPNTTSWTVARDIWRSNGIRGLYHGGVITSLRDSIGYGFYFWAYEASKNILGLESETAKTLVAGGIAGCVTWATIYPLDVVKTRVQTQQLLQVPSHAGPSAYMGALDHARDIYRTEGLRGYFSGFWWCMGRAFFVNAVQWALYEYIMGLFSPAKAGATRREFEAHEQKYNL</sequence>
<dbReference type="AlphaFoldDB" id="A0AAD6J567"/>
<comment type="caution">
    <text evidence="12">The sequence shown here is derived from an EMBL/GenBank/DDBJ whole genome shotgun (WGS) entry which is preliminary data.</text>
</comment>
<dbReference type="GO" id="GO:0022857">
    <property type="term" value="F:transmembrane transporter activity"/>
    <property type="evidence" value="ECO:0007669"/>
    <property type="project" value="TreeGrafter"/>
</dbReference>
<dbReference type="EMBL" id="JAQGDS010000002">
    <property type="protein sequence ID" value="KAJ6263764.1"/>
    <property type="molecule type" value="Genomic_DNA"/>
</dbReference>
<keyword evidence="3 11" id="KW-0813">Transport</keyword>
<accession>A0AAD6J567</accession>
<dbReference type="GO" id="GO:0005743">
    <property type="term" value="C:mitochondrial inner membrane"/>
    <property type="evidence" value="ECO:0007669"/>
    <property type="project" value="UniProtKB-SubCell"/>
</dbReference>
<dbReference type="PANTHER" id="PTHR45624:SF10">
    <property type="entry name" value="SLC (SOLUTE CARRIER) HOMOLOG"/>
    <property type="match status" value="1"/>
</dbReference>
<organism evidence="12 13">
    <name type="scientific">Drechslerella dactyloides</name>
    <name type="common">Nematode-trapping fungus</name>
    <name type="synonym">Arthrobotrys dactyloides</name>
    <dbReference type="NCBI Taxonomy" id="74499"/>
    <lineage>
        <taxon>Eukaryota</taxon>
        <taxon>Fungi</taxon>
        <taxon>Dikarya</taxon>
        <taxon>Ascomycota</taxon>
        <taxon>Pezizomycotina</taxon>
        <taxon>Orbiliomycetes</taxon>
        <taxon>Orbiliales</taxon>
        <taxon>Orbiliaceae</taxon>
        <taxon>Drechslerella</taxon>
    </lineage>
</organism>
<dbReference type="InterPro" id="IPR023395">
    <property type="entry name" value="MCP_dom_sf"/>
</dbReference>
<evidence type="ECO:0000256" key="6">
    <source>
        <dbReference type="ARBA" id="ARBA00022792"/>
    </source>
</evidence>
<feature type="repeat" description="Solcar" evidence="10">
    <location>
        <begin position="177"/>
        <end position="271"/>
    </location>
</feature>
<dbReference type="PANTHER" id="PTHR45624">
    <property type="entry name" value="MITOCHONDRIAL BASIC AMINO ACIDS TRANSPORTER-RELATED"/>
    <property type="match status" value="1"/>
</dbReference>
<dbReference type="PRINTS" id="PR00926">
    <property type="entry name" value="MITOCARRIER"/>
</dbReference>
<evidence type="ECO:0000256" key="11">
    <source>
        <dbReference type="RuleBase" id="RU000488"/>
    </source>
</evidence>
<evidence type="ECO:0000256" key="10">
    <source>
        <dbReference type="PROSITE-ProRule" id="PRU00282"/>
    </source>
</evidence>
<keyword evidence="8" id="KW-0496">Mitochondrion</keyword>
<evidence type="ECO:0000256" key="3">
    <source>
        <dbReference type="ARBA" id="ARBA00022448"/>
    </source>
</evidence>
<keyword evidence="7" id="KW-1133">Transmembrane helix</keyword>
<evidence type="ECO:0000256" key="2">
    <source>
        <dbReference type="ARBA" id="ARBA00006375"/>
    </source>
</evidence>
<dbReference type="Proteomes" id="UP001221413">
    <property type="component" value="Unassembled WGS sequence"/>
</dbReference>
<keyword evidence="9 10" id="KW-0472">Membrane</keyword>
<dbReference type="SUPFAM" id="SSF103506">
    <property type="entry name" value="Mitochondrial carrier"/>
    <property type="match status" value="1"/>
</dbReference>
<comment type="similarity">
    <text evidence="2 11">Belongs to the mitochondrial carrier (TC 2.A.29) family.</text>
</comment>
<keyword evidence="5" id="KW-0677">Repeat</keyword>
<evidence type="ECO:0000256" key="1">
    <source>
        <dbReference type="ARBA" id="ARBA00004448"/>
    </source>
</evidence>
<dbReference type="InterPro" id="IPR050567">
    <property type="entry name" value="Mitochondrial_Carrier"/>
</dbReference>
<gene>
    <name evidence="12" type="ORF">Dda_2335</name>
</gene>